<dbReference type="EMBL" id="JAAYQL010000081">
    <property type="protein sequence ID" value="NLK33805.1"/>
    <property type="molecule type" value="Genomic_DNA"/>
</dbReference>
<dbReference type="Proteomes" id="UP000053087">
    <property type="component" value="Chromosome"/>
</dbReference>
<dbReference type="PANTHER" id="PTHR47197:SF3">
    <property type="entry name" value="DIHYDRO-HEME D1 DEHYDROGENASE"/>
    <property type="match status" value="1"/>
</dbReference>
<dbReference type="InterPro" id="IPR011042">
    <property type="entry name" value="6-blade_b-propeller_TolB-like"/>
</dbReference>
<dbReference type="InterPro" id="IPR013783">
    <property type="entry name" value="Ig-like_fold"/>
</dbReference>
<dbReference type="RefSeq" id="WP_054299062.1">
    <property type="nucleotide sequence ID" value="NZ_CP032683.1"/>
</dbReference>
<evidence type="ECO:0000313" key="4">
    <source>
        <dbReference type="Proteomes" id="UP000053087"/>
    </source>
</evidence>
<evidence type="ECO:0000313" key="3">
    <source>
        <dbReference type="EMBL" id="NLK33805.1"/>
    </source>
</evidence>
<accession>A0A660HUM7</accession>
<dbReference type="CDD" id="cd00146">
    <property type="entry name" value="PKD"/>
    <property type="match status" value="4"/>
</dbReference>
<dbReference type="Gene3D" id="2.60.40.10">
    <property type="entry name" value="Immunoglobulins"/>
    <property type="match status" value="4"/>
</dbReference>
<evidence type="ECO:0000313" key="5">
    <source>
        <dbReference type="Proteomes" id="UP000585579"/>
    </source>
</evidence>
<dbReference type="Gene3D" id="2.120.10.30">
    <property type="entry name" value="TolB, C-terminal domain"/>
    <property type="match status" value="1"/>
</dbReference>
<dbReference type="InterPro" id="IPR032485">
    <property type="entry name" value="LRP1-like_beta_prop"/>
</dbReference>
<dbReference type="Pfam" id="PF16472">
    <property type="entry name" value="DUF5050"/>
    <property type="match status" value="1"/>
</dbReference>
<dbReference type="InterPro" id="IPR011964">
    <property type="entry name" value="YVTN_b-propeller_repeat"/>
</dbReference>
<dbReference type="Pfam" id="PF00801">
    <property type="entry name" value="PKD"/>
    <property type="match status" value="1"/>
</dbReference>
<dbReference type="SUPFAM" id="SSF49299">
    <property type="entry name" value="PKD domain"/>
    <property type="match status" value="4"/>
</dbReference>
<dbReference type="NCBIfam" id="TIGR04275">
    <property type="entry name" value="beta_prop_Msarc"/>
    <property type="match status" value="5"/>
</dbReference>
<feature type="domain" description="PKD" evidence="1">
    <location>
        <begin position="594"/>
        <end position="677"/>
    </location>
</feature>
<reference evidence="3 5" key="3">
    <citation type="journal article" date="2020" name="Biotechnol. Biofuels">
        <title>New insights from the biogas microbiome by comprehensive genome-resolved metagenomics of nearly 1600 species originating from multiple anaerobic digesters.</title>
        <authorList>
            <person name="Campanaro S."/>
            <person name="Treu L."/>
            <person name="Rodriguez-R L.M."/>
            <person name="Kovalovszki A."/>
            <person name="Ziels R.M."/>
            <person name="Maus I."/>
            <person name="Zhu X."/>
            <person name="Kougias P.G."/>
            <person name="Basile A."/>
            <person name="Luo G."/>
            <person name="Schluter A."/>
            <person name="Konstantinidis K.T."/>
            <person name="Angelidaki I."/>
        </authorList>
    </citation>
    <scope>NUCLEOTIDE SEQUENCE [LARGE SCALE GENOMIC DNA]</scope>
    <source>
        <strain evidence="3">AS22ysBPME_46</strain>
    </source>
</reference>
<feature type="domain" description="PKD" evidence="1">
    <location>
        <begin position="424"/>
        <end position="502"/>
    </location>
</feature>
<dbReference type="Gene3D" id="2.130.10.10">
    <property type="entry name" value="YVTN repeat-like/Quinoprotein amine dehydrogenase"/>
    <property type="match status" value="4"/>
</dbReference>
<keyword evidence="4" id="KW-1185">Reference proteome</keyword>
<dbReference type="InterPro" id="IPR000601">
    <property type="entry name" value="PKD_dom"/>
</dbReference>
<dbReference type="OrthoDB" id="103676at2157"/>
<feature type="domain" description="PKD" evidence="1">
    <location>
        <begin position="331"/>
        <end position="412"/>
    </location>
</feature>
<sequence>MKSKLFTISLAFAFLILLTTIASAGQEIRITPDGERGLNPVIHDNKIIWLDDLFNGSLHVLDLSTGKEIQITEDPWYSYLAIYNDKIIWISGEKNIFLYNISTDNKTLLPISNLENQELKDSLNIYGDNIVWRSRSGGYQDLYMYDLSTYNKTRITANQLTKNPAIYGDKIVWQDEPSLPSFGFESSYYGIHMYNLSTSNETRITTDRSASNPKIYDDRIVYMGNNNIYLYNISTSVETQLTFNGSRKDRLAIYGDKIVWQDDRNGNWDIYMYNLSEQEETQITNDESDQINPAIYGDRIVWEDYRNDKENKYYCSIYMYDFSARPTMPFASFSTNITSKSGNVPLTALFTYNSTGGTPTSWYWDFGDGISSKHAQTATHTFTKPGTYDVSLTITNSVGSSTLKRSNYIIVTPPQAPVADFFSPEVYHANTYGGSVPTKTVSFVDNSTGSPTSWLWDFGDGNTSTEQNPTHVYDLGGGYTVNLTVKNAVGSNTTSKYGYVLVGLGDGSVAPAFFSSNATSGNAPFTVTFHGGNGYANNWDFGDGSQLGVGENQTVEHTYLEPGQYTVSLDEYNVGGRAAITKYHYITVTGLTRPFASFTSEKVSVPESLTISFTDTSIGKPTSWCWDFGDGASSTEQNPTHTYSAAGNYTVFLTASNENSTNSTFRVIDVFKTTGPFAYVISGNNISVIDTATDKVVDTMEIESGLGVAVSPDGTKVYVTNNRDNTVSVIDTSISKVIATINGLSSPYAIAFTPDGKKIYITNNDGAVFRNVTVSVIDTGTNTVMDTIKVGSVPHRVAVTPDGSKVYVANYYNISVIDATTNKVTSTINVGLYPDGIAFSPDGKKVYVTSGGSDNVSIIDTKTNNVIATVPVGDDPVGVAITPDGTKLYVTNYEGNTISVINTTTNTVTATVPGDGPYGVSITPDGKKVYVTNLGSDLSGETVSVIDTATNAVTATVKIGSYPREIAIASNWKNALSAS</sequence>
<reference evidence="2" key="2">
    <citation type="submission" date="2018-10" db="EMBL/GenBank/DDBJ databases">
        <authorList>
            <person name="Fischer M.A."/>
            <person name="Kern T."/>
            <person name="Deppenmeier U."/>
            <person name="Schmitz R.A."/>
            <person name="Rother M."/>
        </authorList>
    </citation>
    <scope>NUCLEOTIDE SEQUENCE</scope>
    <source>
        <strain evidence="2">E03.2</strain>
    </source>
</reference>
<dbReference type="InterPro" id="IPR051200">
    <property type="entry name" value="Host-pathogen_enzymatic-act"/>
</dbReference>
<dbReference type="InterPro" id="IPR011045">
    <property type="entry name" value="N2O_reductase_N"/>
</dbReference>
<dbReference type="SMART" id="SM00320">
    <property type="entry name" value="WD40"/>
    <property type="match status" value="4"/>
</dbReference>
<dbReference type="InterPro" id="IPR027618">
    <property type="entry name" value="Beta_prop_Msarc"/>
</dbReference>
<dbReference type="Proteomes" id="UP000585579">
    <property type="component" value="Unassembled WGS sequence"/>
</dbReference>
<evidence type="ECO:0000313" key="2">
    <source>
        <dbReference type="EMBL" id="AYK15983.1"/>
    </source>
</evidence>
<dbReference type="InterPro" id="IPR022409">
    <property type="entry name" value="PKD/Chitinase_dom"/>
</dbReference>
<protein>
    <submittedName>
        <fullName evidence="2">PKD domain-containing protein</fullName>
    </submittedName>
</protein>
<feature type="domain" description="PKD" evidence="1">
    <location>
        <begin position="525"/>
        <end position="593"/>
    </location>
</feature>
<dbReference type="FunFam" id="2.60.40.10:FF:000270">
    <property type="entry name" value="Cell surface protein"/>
    <property type="match status" value="2"/>
</dbReference>
<dbReference type="InterPro" id="IPR015943">
    <property type="entry name" value="WD40/YVTN_repeat-like_dom_sf"/>
</dbReference>
<proteinExistence type="predicted"/>
<dbReference type="NCBIfam" id="TIGR02276">
    <property type="entry name" value="beta_rpt_yvtn"/>
    <property type="match status" value="6"/>
</dbReference>
<dbReference type="InterPro" id="IPR035986">
    <property type="entry name" value="PKD_dom_sf"/>
</dbReference>
<dbReference type="SMART" id="SM00089">
    <property type="entry name" value="PKD"/>
    <property type="match status" value="4"/>
</dbReference>
<dbReference type="PANTHER" id="PTHR47197">
    <property type="entry name" value="PROTEIN NIRF"/>
    <property type="match status" value="1"/>
</dbReference>
<dbReference type="EMBL" id="CP032683">
    <property type="protein sequence ID" value="AYK15983.1"/>
    <property type="molecule type" value="Genomic_DNA"/>
</dbReference>
<evidence type="ECO:0000259" key="1">
    <source>
        <dbReference type="PROSITE" id="PS50093"/>
    </source>
</evidence>
<dbReference type="Pfam" id="PF18911">
    <property type="entry name" value="PKD_4"/>
    <property type="match status" value="3"/>
</dbReference>
<dbReference type="PROSITE" id="PS50093">
    <property type="entry name" value="PKD"/>
    <property type="match status" value="4"/>
</dbReference>
<reference evidence="2 4" key="1">
    <citation type="journal article" date="2016" name="Int. J. Syst. Evol. Microbiol.">
        <title>Methanosarcina flavescens sp. nov., a methanogenic archaeon isolated from a full-scale anaerobic digester.</title>
        <authorList>
            <person name="Kern T."/>
            <person name="Fischer M.A."/>
            <person name="Deppenmeier U."/>
            <person name="Schmitz R.A."/>
            <person name="Rother M."/>
        </authorList>
    </citation>
    <scope>NUCLEOTIDE SEQUENCE [LARGE SCALE GENOMIC DNA]</scope>
    <source>
        <strain evidence="2 4">E03.2</strain>
    </source>
</reference>
<dbReference type="KEGG" id="mfz:AOB57_013010"/>
<name>A0A660HUM7_9EURY</name>
<organism evidence="2 4">
    <name type="scientific">Methanosarcina flavescens</name>
    <dbReference type="NCBI Taxonomy" id="1715806"/>
    <lineage>
        <taxon>Archaea</taxon>
        <taxon>Methanobacteriati</taxon>
        <taxon>Methanobacteriota</taxon>
        <taxon>Stenosarchaea group</taxon>
        <taxon>Methanomicrobia</taxon>
        <taxon>Methanosarcinales</taxon>
        <taxon>Methanosarcinaceae</taxon>
        <taxon>Methanosarcina</taxon>
    </lineage>
</organism>
<dbReference type="InterPro" id="IPR001680">
    <property type="entry name" value="WD40_rpt"/>
</dbReference>
<gene>
    <name evidence="2" type="ORF">AOB57_013010</name>
    <name evidence="3" type="ORF">GX302_13595</name>
</gene>
<dbReference type="SUPFAM" id="SSF69304">
    <property type="entry name" value="Tricorn protease N-terminal domain"/>
    <property type="match status" value="2"/>
</dbReference>
<dbReference type="GeneID" id="85890564"/>
<dbReference type="AlphaFoldDB" id="A0A660HUM7"/>
<dbReference type="SUPFAM" id="SSF50974">
    <property type="entry name" value="Nitrous oxide reductase, N-terminal domain"/>
    <property type="match status" value="1"/>
</dbReference>